<organism evidence="2 3">
    <name type="scientific">Sporothrix epigloea</name>
    <dbReference type="NCBI Taxonomy" id="1892477"/>
    <lineage>
        <taxon>Eukaryota</taxon>
        <taxon>Fungi</taxon>
        <taxon>Dikarya</taxon>
        <taxon>Ascomycota</taxon>
        <taxon>Pezizomycotina</taxon>
        <taxon>Sordariomycetes</taxon>
        <taxon>Sordariomycetidae</taxon>
        <taxon>Ophiostomatales</taxon>
        <taxon>Ophiostomataceae</taxon>
        <taxon>Sporothrix</taxon>
    </lineage>
</organism>
<keyword evidence="3" id="KW-1185">Reference proteome</keyword>
<evidence type="ECO:0000256" key="1">
    <source>
        <dbReference type="SAM" id="MobiDB-lite"/>
    </source>
</evidence>
<sequence>MAAWPAPKSVLDVIKIGPGAQLSSRGENPLDTDFEEIEESETTESLRTRPHIAAESATTIGDGNEDQRQRSAGCDAAAVFEIAAAERAGASVPVTHNDERPDSRRAAEAAAAAKFVAADFDENLMRTGGRADA</sequence>
<proteinExistence type="predicted"/>
<reference evidence="2 3" key="1">
    <citation type="submission" date="2024-01" db="EMBL/GenBank/DDBJ databases">
        <authorList>
            <person name="Allen C."/>
            <person name="Tagirdzhanova G."/>
        </authorList>
    </citation>
    <scope>NUCLEOTIDE SEQUENCE [LARGE SCALE GENOMIC DNA]</scope>
    <source>
        <strain evidence="2 3">CBS 119000</strain>
    </source>
</reference>
<evidence type="ECO:0000313" key="2">
    <source>
        <dbReference type="EMBL" id="CAK7262535.1"/>
    </source>
</evidence>
<name>A0ABP0D2U0_9PEZI</name>
<dbReference type="Proteomes" id="UP001642502">
    <property type="component" value="Unassembled WGS sequence"/>
</dbReference>
<feature type="compositionally biased region" description="Acidic residues" evidence="1">
    <location>
        <begin position="30"/>
        <end position="42"/>
    </location>
</feature>
<comment type="caution">
    <text evidence="2">The sequence shown here is derived from an EMBL/GenBank/DDBJ whole genome shotgun (WGS) entry which is preliminary data.</text>
</comment>
<dbReference type="EMBL" id="CAWUON010000001">
    <property type="protein sequence ID" value="CAK7262535.1"/>
    <property type="molecule type" value="Genomic_DNA"/>
</dbReference>
<accession>A0ABP0D2U0</accession>
<gene>
    <name evidence="2" type="ORF">SEPCBS119000_000009</name>
</gene>
<evidence type="ECO:0000313" key="3">
    <source>
        <dbReference type="Proteomes" id="UP001642502"/>
    </source>
</evidence>
<protein>
    <submittedName>
        <fullName evidence="2">Uncharacterized protein</fullName>
    </submittedName>
</protein>
<feature type="region of interest" description="Disordered" evidence="1">
    <location>
        <begin position="17"/>
        <end position="73"/>
    </location>
</feature>